<dbReference type="PANTHER" id="PTHR30589:SF0">
    <property type="entry name" value="PHOSPHATIDYLGLYCEROL--PROLIPOPROTEIN DIACYLGLYCERYL TRANSFERASE"/>
    <property type="match status" value="1"/>
</dbReference>
<keyword evidence="4 7" id="KW-0812">Transmembrane</keyword>
<dbReference type="AlphaFoldDB" id="A0A7L7KRU2"/>
<dbReference type="Pfam" id="PF01790">
    <property type="entry name" value="LGT"/>
    <property type="match status" value="1"/>
</dbReference>
<dbReference type="InterPro" id="IPR001640">
    <property type="entry name" value="Lgt"/>
</dbReference>
<sequence>MYPFLLPDIFGYTIPLYDVMIMVGILFMFLYIIPRFEKRDGYSHQETNRLLLLIAISLIVALFSSYVFDGVFHSLAEGELAFGSITFLGGLFGGIATFLLLYKYFYPYEKKDLRSILNTIITGVVLAHAFGRIGCFFAGCCFGVPTESFLGVIFPHGHAHDLYPDAAVYPTQLFESAFLFILFGALHYVQSFKNREVEVYLIGYGIWRIIVEFIRGDERGVLLPLYETQYNIFPTPSQFMSLLMLLFGVYLIYHHKQKQSLQIKDVR</sequence>
<evidence type="ECO:0000256" key="3">
    <source>
        <dbReference type="ARBA" id="ARBA00022679"/>
    </source>
</evidence>
<dbReference type="KEGG" id="xcl:G4Z02_02545"/>
<dbReference type="EMBL" id="CP048914">
    <property type="protein sequence ID" value="QMS84674.1"/>
    <property type="molecule type" value="Genomic_DNA"/>
</dbReference>
<dbReference type="Proteomes" id="UP000514720">
    <property type="component" value="Chromosome"/>
</dbReference>
<comment type="similarity">
    <text evidence="1">Belongs to the Lgt family.</text>
</comment>
<keyword evidence="3 8" id="KW-0808">Transferase</keyword>
<feature type="transmembrane region" description="Helical" evidence="7">
    <location>
        <begin position="12"/>
        <end position="30"/>
    </location>
</feature>
<protein>
    <submittedName>
        <fullName evidence="8">Prolipoprotein diacylglyceryl transferase</fullName>
    </submittedName>
</protein>
<reference evidence="8 9" key="1">
    <citation type="submission" date="2020-02" db="EMBL/GenBank/DDBJ databases">
        <authorList>
            <person name="Zheng R.K."/>
            <person name="Sun C.M."/>
        </authorList>
    </citation>
    <scope>NUCLEOTIDE SEQUENCE [LARGE SCALE GENOMIC DNA]</scope>
    <source>
        <strain evidence="9">zrk13</strain>
    </source>
</reference>
<name>A0A7L7KRU2_9MOLU</name>
<accession>A0A7L7KRU2</accession>
<proteinExistence type="inferred from homology"/>
<keyword evidence="9" id="KW-1185">Reference proteome</keyword>
<feature type="transmembrane region" description="Helical" evidence="7">
    <location>
        <begin position="166"/>
        <end position="185"/>
    </location>
</feature>
<organism evidence="8 9">
    <name type="scientific">Candidatus Xianfuyuplasma coldseepsis</name>
    <dbReference type="NCBI Taxonomy" id="2782163"/>
    <lineage>
        <taxon>Bacteria</taxon>
        <taxon>Bacillati</taxon>
        <taxon>Mycoplasmatota</taxon>
        <taxon>Mollicutes</taxon>
        <taxon>Candidatus Izemoplasmatales</taxon>
        <taxon>Candidatus Izemoplasmataceae</taxon>
        <taxon>Candidatus Xianfuyuplasma</taxon>
    </lineage>
</organism>
<keyword evidence="5 7" id="KW-1133">Transmembrane helix</keyword>
<dbReference type="RefSeq" id="WP_258878293.1">
    <property type="nucleotide sequence ID" value="NZ_CP048914.1"/>
</dbReference>
<keyword evidence="2" id="KW-1003">Cell membrane</keyword>
<evidence type="ECO:0000256" key="4">
    <source>
        <dbReference type="ARBA" id="ARBA00022692"/>
    </source>
</evidence>
<dbReference type="GO" id="GO:0042158">
    <property type="term" value="P:lipoprotein biosynthetic process"/>
    <property type="evidence" value="ECO:0007669"/>
    <property type="project" value="InterPro"/>
</dbReference>
<keyword evidence="6 7" id="KW-0472">Membrane</keyword>
<dbReference type="GO" id="GO:0008961">
    <property type="term" value="F:phosphatidylglycerol-prolipoprotein diacylglyceryl transferase activity"/>
    <property type="evidence" value="ECO:0007669"/>
    <property type="project" value="InterPro"/>
</dbReference>
<evidence type="ECO:0000256" key="5">
    <source>
        <dbReference type="ARBA" id="ARBA00022989"/>
    </source>
</evidence>
<feature type="transmembrane region" description="Helical" evidence="7">
    <location>
        <begin position="197"/>
        <end position="215"/>
    </location>
</feature>
<evidence type="ECO:0000256" key="1">
    <source>
        <dbReference type="ARBA" id="ARBA00007150"/>
    </source>
</evidence>
<keyword evidence="8" id="KW-0449">Lipoprotein</keyword>
<evidence type="ECO:0000256" key="2">
    <source>
        <dbReference type="ARBA" id="ARBA00022475"/>
    </source>
</evidence>
<evidence type="ECO:0000256" key="7">
    <source>
        <dbReference type="SAM" id="Phobius"/>
    </source>
</evidence>
<feature type="transmembrane region" description="Helical" evidence="7">
    <location>
        <begin position="235"/>
        <end position="253"/>
    </location>
</feature>
<dbReference type="GO" id="GO:0005886">
    <property type="term" value="C:plasma membrane"/>
    <property type="evidence" value="ECO:0007669"/>
    <property type="project" value="InterPro"/>
</dbReference>
<evidence type="ECO:0000256" key="6">
    <source>
        <dbReference type="ARBA" id="ARBA00023136"/>
    </source>
</evidence>
<evidence type="ECO:0000313" key="9">
    <source>
        <dbReference type="Proteomes" id="UP000514720"/>
    </source>
</evidence>
<feature type="transmembrane region" description="Helical" evidence="7">
    <location>
        <begin position="50"/>
        <end position="68"/>
    </location>
</feature>
<feature type="transmembrane region" description="Helical" evidence="7">
    <location>
        <begin position="80"/>
        <end position="104"/>
    </location>
</feature>
<gene>
    <name evidence="8" type="ORF">G4Z02_02545</name>
</gene>
<feature type="transmembrane region" description="Helical" evidence="7">
    <location>
        <begin position="116"/>
        <end position="146"/>
    </location>
</feature>
<evidence type="ECO:0000313" key="8">
    <source>
        <dbReference type="EMBL" id="QMS84674.1"/>
    </source>
</evidence>
<dbReference type="PANTHER" id="PTHR30589">
    <property type="entry name" value="PROLIPOPROTEIN DIACYLGLYCERYL TRANSFERASE"/>
    <property type="match status" value="1"/>
</dbReference>